<dbReference type="EMBL" id="BAABGT010000113">
    <property type="protein sequence ID" value="GAA4558553.1"/>
    <property type="molecule type" value="Genomic_DNA"/>
</dbReference>
<evidence type="ECO:0000256" key="1">
    <source>
        <dbReference type="ARBA" id="ARBA00023125"/>
    </source>
</evidence>
<evidence type="ECO:0000313" key="4">
    <source>
        <dbReference type="EMBL" id="GAA4558553.1"/>
    </source>
</evidence>
<dbReference type="Gene3D" id="1.10.357.10">
    <property type="entry name" value="Tetracycline Repressor, domain 2"/>
    <property type="match status" value="1"/>
</dbReference>
<evidence type="ECO:0000313" key="5">
    <source>
        <dbReference type="Proteomes" id="UP001501598"/>
    </source>
</evidence>
<accession>A0ABP8S1W6</accession>
<gene>
    <name evidence="4" type="ORF">GCM10023175_64890</name>
</gene>
<keyword evidence="1 2" id="KW-0238">DNA-binding</keyword>
<evidence type="ECO:0000259" key="3">
    <source>
        <dbReference type="PROSITE" id="PS50977"/>
    </source>
</evidence>
<dbReference type="InterPro" id="IPR001647">
    <property type="entry name" value="HTH_TetR"/>
</dbReference>
<dbReference type="Pfam" id="PF00440">
    <property type="entry name" value="TetR_N"/>
    <property type="match status" value="1"/>
</dbReference>
<dbReference type="SUPFAM" id="SSF46689">
    <property type="entry name" value="Homeodomain-like"/>
    <property type="match status" value="1"/>
</dbReference>
<name>A0ABP8S1W6_9PSEU</name>
<evidence type="ECO:0000256" key="2">
    <source>
        <dbReference type="PROSITE-ProRule" id="PRU00335"/>
    </source>
</evidence>
<dbReference type="PANTHER" id="PTHR30055:SF184">
    <property type="entry name" value="HTH-TYPE TRANSCRIPTIONAL REGULATOR ETHR"/>
    <property type="match status" value="1"/>
</dbReference>
<comment type="caution">
    <text evidence="4">The sequence shown here is derived from an EMBL/GenBank/DDBJ whole genome shotgun (WGS) entry which is preliminary data.</text>
</comment>
<organism evidence="4 5">
    <name type="scientific">Pseudonocardia xishanensis</name>
    <dbReference type="NCBI Taxonomy" id="630995"/>
    <lineage>
        <taxon>Bacteria</taxon>
        <taxon>Bacillati</taxon>
        <taxon>Actinomycetota</taxon>
        <taxon>Actinomycetes</taxon>
        <taxon>Pseudonocardiales</taxon>
        <taxon>Pseudonocardiaceae</taxon>
        <taxon>Pseudonocardia</taxon>
    </lineage>
</organism>
<feature type="DNA-binding region" description="H-T-H motif" evidence="2">
    <location>
        <begin position="58"/>
        <end position="77"/>
    </location>
</feature>
<dbReference type="PRINTS" id="PR00455">
    <property type="entry name" value="HTHTETR"/>
</dbReference>
<dbReference type="InterPro" id="IPR050109">
    <property type="entry name" value="HTH-type_TetR-like_transc_reg"/>
</dbReference>
<keyword evidence="5" id="KW-1185">Reference proteome</keyword>
<reference evidence="5" key="1">
    <citation type="journal article" date="2019" name="Int. J. Syst. Evol. Microbiol.">
        <title>The Global Catalogue of Microorganisms (GCM) 10K type strain sequencing project: providing services to taxonomists for standard genome sequencing and annotation.</title>
        <authorList>
            <consortium name="The Broad Institute Genomics Platform"/>
            <consortium name="The Broad Institute Genome Sequencing Center for Infectious Disease"/>
            <person name="Wu L."/>
            <person name="Ma J."/>
        </authorList>
    </citation>
    <scope>NUCLEOTIDE SEQUENCE [LARGE SCALE GENOMIC DNA]</scope>
    <source>
        <strain evidence="5">JCM 17906</strain>
    </source>
</reference>
<proteinExistence type="predicted"/>
<sequence>MQNDDETDEVGMRVGEAVEIAAGGEETDRLGLRALRTRDSILRASRALFLERGYAGTRIANITDACGISRAGFYTYFQGKREVFNLLGEAAQRDGLKAISAWDALPHPCSRRDIADWVRLYFDFLDVHGPMIFSAHTAPDEDDVREAATRMALRVSFVLGVGLRSRQRTPTQLPEVLGLAVKAMLDRSWHQIAVEDLPIDREDVIGTAAAIIHSMLDG</sequence>
<dbReference type="Proteomes" id="UP001501598">
    <property type="component" value="Unassembled WGS sequence"/>
</dbReference>
<protein>
    <recommendedName>
        <fullName evidence="3">HTH tetR-type domain-containing protein</fullName>
    </recommendedName>
</protein>
<dbReference type="PROSITE" id="PS50977">
    <property type="entry name" value="HTH_TETR_2"/>
    <property type="match status" value="1"/>
</dbReference>
<feature type="domain" description="HTH tetR-type" evidence="3">
    <location>
        <begin position="35"/>
        <end position="95"/>
    </location>
</feature>
<dbReference type="PANTHER" id="PTHR30055">
    <property type="entry name" value="HTH-TYPE TRANSCRIPTIONAL REGULATOR RUTR"/>
    <property type="match status" value="1"/>
</dbReference>
<dbReference type="InterPro" id="IPR009057">
    <property type="entry name" value="Homeodomain-like_sf"/>
</dbReference>